<dbReference type="Gene3D" id="3.40.50.2000">
    <property type="entry name" value="Glycogen Phosphorylase B"/>
    <property type="match status" value="2"/>
</dbReference>
<evidence type="ECO:0000259" key="3">
    <source>
        <dbReference type="Pfam" id="PF00534"/>
    </source>
</evidence>
<feature type="domain" description="Glycosyl transferase family 1" evidence="3">
    <location>
        <begin position="204"/>
        <end position="381"/>
    </location>
</feature>
<dbReference type="EMBL" id="CADCVC010000034">
    <property type="protein sequence ID" value="CAA9428099.1"/>
    <property type="molecule type" value="Genomic_DNA"/>
</dbReference>
<gene>
    <name evidence="5" type="ORF">AVDCRST_MAG80-381</name>
</gene>
<dbReference type="SUPFAM" id="SSF53756">
    <property type="entry name" value="UDP-Glycosyltransferase/glycogen phosphorylase"/>
    <property type="match status" value="1"/>
</dbReference>
<evidence type="ECO:0000256" key="1">
    <source>
        <dbReference type="ARBA" id="ARBA00022676"/>
    </source>
</evidence>
<protein>
    <submittedName>
        <fullName evidence="5">Dolichol-phosphate mannosyltransferase in lipid-linked oligosaccharide synthesis cluster</fullName>
        <ecNumber evidence="5">2.4.1.83</ecNumber>
    </submittedName>
</protein>
<dbReference type="Pfam" id="PF00534">
    <property type="entry name" value="Glycos_transf_1"/>
    <property type="match status" value="1"/>
</dbReference>
<evidence type="ECO:0000313" key="5">
    <source>
        <dbReference type="EMBL" id="CAA9428099.1"/>
    </source>
</evidence>
<dbReference type="PANTHER" id="PTHR12526">
    <property type="entry name" value="GLYCOSYLTRANSFERASE"/>
    <property type="match status" value="1"/>
</dbReference>
<proteinExistence type="predicted"/>
<dbReference type="InterPro" id="IPR001296">
    <property type="entry name" value="Glyco_trans_1"/>
</dbReference>
<keyword evidence="1 5" id="KW-0328">Glycosyltransferase</keyword>
<evidence type="ECO:0000256" key="2">
    <source>
        <dbReference type="ARBA" id="ARBA00022679"/>
    </source>
</evidence>
<evidence type="ECO:0000259" key="4">
    <source>
        <dbReference type="Pfam" id="PF13579"/>
    </source>
</evidence>
<keyword evidence="2 5" id="KW-0808">Transferase</keyword>
<dbReference type="AlphaFoldDB" id="A0A6J4Q1F5"/>
<dbReference type="EC" id="2.4.1.83" evidence="5"/>
<dbReference type="GO" id="GO:0004582">
    <property type="term" value="F:dolichyl-phosphate beta-D-mannosyltransferase activity"/>
    <property type="evidence" value="ECO:0007669"/>
    <property type="project" value="UniProtKB-EC"/>
</dbReference>
<organism evidence="5">
    <name type="scientific">uncultured Rubrobacteraceae bacterium</name>
    <dbReference type="NCBI Taxonomy" id="349277"/>
    <lineage>
        <taxon>Bacteria</taxon>
        <taxon>Bacillati</taxon>
        <taxon>Actinomycetota</taxon>
        <taxon>Rubrobacteria</taxon>
        <taxon>Rubrobacterales</taxon>
        <taxon>Rubrobacteraceae</taxon>
        <taxon>environmental samples</taxon>
    </lineage>
</organism>
<dbReference type="InterPro" id="IPR028098">
    <property type="entry name" value="Glyco_trans_4-like_N"/>
</dbReference>
<reference evidence="5" key="1">
    <citation type="submission" date="2020-02" db="EMBL/GenBank/DDBJ databases">
        <authorList>
            <person name="Meier V. D."/>
        </authorList>
    </citation>
    <scope>NUCLEOTIDE SEQUENCE</scope>
    <source>
        <strain evidence="5">AVDCRST_MAG80</strain>
    </source>
</reference>
<feature type="domain" description="Glycosyltransferase subfamily 4-like N-terminal" evidence="4">
    <location>
        <begin position="17"/>
        <end position="187"/>
    </location>
</feature>
<accession>A0A6J4Q1F5</accession>
<dbReference type="PANTHER" id="PTHR12526:SF638">
    <property type="entry name" value="SPORE COAT PROTEIN SA"/>
    <property type="match status" value="1"/>
</dbReference>
<name>A0A6J4Q1F5_9ACTN</name>
<dbReference type="Pfam" id="PF13579">
    <property type="entry name" value="Glyco_trans_4_4"/>
    <property type="match status" value="1"/>
</dbReference>
<sequence length="425" mass="46847">MTRVVMVAGTYRPERCGVAHYVQRLRYALDERGIASLVLTTREAARDSKDQKVKGVVRGWGLPDLPALVGAVRRAEPDVIHIQHAAGAYGFKRAVFFLPPLLRAAGCNAPLVTTVHEYGWWEWEPRGVPPGAIEALKAWGQRRGVWDREDGFLLTGSDALLTTNTHAEDSITERLPWLSSRMRRVPLAANVDTAPVGRDEARGEARSRYGWPPDAELVAYFGFLHPVKGIENLLKAHRKVLESRPKARLLLIGGVESLALGDEADWYWNKLQMLAKEFGLDGSVAMTGYVPEEDASRLLSGADVGVLPFNEGVTLKSGTLLALFAHGLPVVATRPDPPEPELADGRLVRLVERRDVSGISAVLSELLDDAPQRARLGEAGRTYTRDLSWSAIAERHEEVYEAVLEKKKSVLRADRANGTVPEPRT</sequence>